<accession>W6XZJ5</accession>
<protein>
    <submittedName>
        <fullName evidence="2">Uncharacterized protein</fullName>
    </submittedName>
</protein>
<feature type="compositionally biased region" description="Polar residues" evidence="1">
    <location>
        <begin position="433"/>
        <end position="449"/>
    </location>
</feature>
<dbReference type="OrthoDB" id="5417628at2759"/>
<organism evidence="2 3">
    <name type="scientific">Cochliobolus carbonum (strain 26-R-13)</name>
    <name type="common">Maize leaf spot fungus</name>
    <name type="synonym">Bipolaris zeicola</name>
    <dbReference type="NCBI Taxonomy" id="930089"/>
    <lineage>
        <taxon>Eukaryota</taxon>
        <taxon>Fungi</taxon>
        <taxon>Dikarya</taxon>
        <taxon>Ascomycota</taxon>
        <taxon>Pezizomycotina</taxon>
        <taxon>Dothideomycetes</taxon>
        <taxon>Pleosporomycetidae</taxon>
        <taxon>Pleosporales</taxon>
        <taxon>Pleosporineae</taxon>
        <taxon>Pleosporaceae</taxon>
        <taxon>Bipolaris</taxon>
    </lineage>
</organism>
<gene>
    <name evidence="2" type="ORF">COCCADRAFT_39088</name>
</gene>
<dbReference type="AlphaFoldDB" id="W6XZJ5"/>
<evidence type="ECO:0000313" key="3">
    <source>
        <dbReference type="Proteomes" id="UP000053841"/>
    </source>
</evidence>
<name>W6XZJ5_COCC2</name>
<proteinExistence type="predicted"/>
<sequence>MRYDDWDVILFPRNSHVPIQEFKTACFVSQVEYGRQLPTLTCFITSLPPSTPFRISLHSWRTTLKASALLESQRKGNQKIVFAVQVIVGEARLFHGFFDLNTKWPQEIAYEKRSLAFNDLPSSQRKRPLEFPPFHNLTLTNNIWDARDPYGRIRVVLSEQLMSKTQSPGSSDFGTANELVCFSFQHAPKDILQQAGISWPISNPLYLPDAFNRDSQYSRPSPTTSWTPDVHPFRGNMHMQTPQLHNAQPAFNGSNDTEPKRHSNVHLPPVPHFPRQFVAPTSHNHRATTWDDAFSTLNSTTDTTSIDGWSEKRKTSASSDHPVLNYMYDSHTSTNGLPWMRNMSQHIQSDSIDWDEYSKTRKEKQFVVALRDDQLGQIIDAISPPKHNREISWTPGGPFHQSTSQQAAHAYYPPKFGTAPPTKRPSGVLARKSSYQDSSSVLRNVSNKSSSHKHYSQEDGKDRMSTRPRSSIPNNKEDIGPSQLRLPTPFPQANRVPTPNPFAQGQPATISELAMRGWPSTQASAHRVNRSEAPQSATEIGMLGSAHEPSNFHFRSRKEDLVSDSPKLSEQAARQDECLMPIANADSEMEQSFVQKAQGNSTQDDRKVISGLVEIIDIDAVDAVDPSLDANPAVDTSKLSPFKPSHKSRISQSSIDSTGRLERQLFSALGEELGSFDHHHHHQIDTTDMGPELMHALGGGTRTNSELSGSAILGLTTSNFEPAVKRKRQGMLGGGSNGSPMSKKEKVDGVESKEQREVVVSMRGD</sequence>
<reference evidence="2 3" key="1">
    <citation type="journal article" date="2013" name="PLoS Genet.">
        <title>Comparative genome structure, secondary metabolite, and effector coding capacity across Cochliobolus pathogens.</title>
        <authorList>
            <person name="Condon B.J."/>
            <person name="Leng Y."/>
            <person name="Wu D."/>
            <person name="Bushley K.E."/>
            <person name="Ohm R.A."/>
            <person name="Otillar R."/>
            <person name="Martin J."/>
            <person name="Schackwitz W."/>
            <person name="Grimwood J."/>
            <person name="MohdZainudin N."/>
            <person name="Xue C."/>
            <person name="Wang R."/>
            <person name="Manning V.A."/>
            <person name="Dhillon B."/>
            <person name="Tu Z.J."/>
            <person name="Steffenson B.J."/>
            <person name="Salamov A."/>
            <person name="Sun H."/>
            <person name="Lowry S."/>
            <person name="LaButti K."/>
            <person name="Han J."/>
            <person name="Copeland A."/>
            <person name="Lindquist E."/>
            <person name="Barry K."/>
            <person name="Schmutz J."/>
            <person name="Baker S.E."/>
            <person name="Ciuffetti L.M."/>
            <person name="Grigoriev I.V."/>
            <person name="Zhong S."/>
            <person name="Turgeon B.G."/>
        </authorList>
    </citation>
    <scope>NUCLEOTIDE SEQUENCE [LARGE SCALE GENOMIC DNA]</scope>
    <source>
        <strain evidence="2 3">26-R-13</strain>
    </source>
</reference>
<feature type="region of interest" description="Disordered" evidence="1">
    <location>
        <begin position="632"/>
        <end position="657"/>
    </location>
</feature>
<dbReference type="EMBL" id="KI964690">
    <property type="protein sequence ID" value="EUC30705.1"/>
    <property type="molecule type" value="Genomic_DNA"/>
</dbReference>
<dbReference type="KEGG" id="bze:COCCADRAFT_39088"/>
<feature type="compositionally biased region" description="Basic and acidic residues" evidence="1">
    <location>
        <begin position="742"/>
        <end position="757"/>
    </location>
</feature>
<evidence type="ECO:0000256" key="1">
    <source>
        <dbReference type="SAM" id="MobiDB-lite"/>
    </source>
</evidence>
<dbReference type="Proteomes" id="UP000053841">
    <property type="component" value="Unassembled WGS sequence"/>
</dbReference>
<dbReference type="RefSeq" id="XP_007714984.1">
    <property type="nucleotide sequence ID" value="XM_007716794.1"/>
</dbReference>
<dbReference type="HOGENOM" id="CLU_364831_0_0_1"/>
<dbReference type="STRING" id="930089.W6XZJ5"/>
<feature type="region of interest" description="Disordered" evidence="1">
    <location>
        <begin position="728"/>
        <end position="765"/>
    </location>
</feature>
<feature type="compositionally biased region" description="Basic and acidic residues" evidence="1">
    <location>
        <begin position="455"/>
        <end position="465"/>
    </location>
</feature>
<keyword evidence="3" id="KW-1185">Reference proteome</keyword>
<dbReference type="eggNOG" id="ENOG502SNQW">
    <property type="taxonomic scope" value="Eukaryota"/>
</dbReference>
<dbReference type="GeneID" id="19148917"/>
<evidence type="ECO:0000313" key="2">
    <source>
        <dbReference type="EMBL" id="EUC30705.1"/>
    </source>
</evidence>
<feature type="region of interest" description="Disordered" evidence="1">
    <location>
        <begin position="382"/>
        <end position="489"/>
    </location>
</feature>